<dbReference type="Gene3D" id="3.20.20.80">
    <property type="entry name" value="Glycosidases"/>
    <property type="match status" value="1"/>
</dbReference>
<keyword evidence="9" id="KW-0326">Glycosidase</keyword>
<dbReference type="Gene3D" id="2.60.40.10">
    <property type="entry name" value="Immunoglobulins"/>
    <property type="match status" value="1"/>
</dbReference>
<evidence type="ECO:0000313" key="16">
    <source>
        <dbReference type="Proteomes" id="UP001597425"/>
    </source>
</evidence>
<dbReference type="InterPro" id="IPR006584">
    <property type="entry name" value="Cellulose-bd_IV"/>
</dbReference>
<dbReference type="PROSITE" id="PS51760">
    <property type="entry name" value="GH10_2"/>
    <property type="match status" value="1"/>
</dbReference>
<dbReference type="InterPro" id="IPR001000">
    <property type="entry name" value="GH10_dom"/>
</dbReference>
<keyword evidence="6" id="KW-0677">Repeat</keyword>
<evidence type="ECO:0000256" key="2">
    <source>
        <dbReference type="ARBA" id="ARBA00007495"/>
    </source>
</evidence>
<dbReference type="PROSITE" id="PS51257">
    <property type="entry name" value="PROKAR_LIPOPROTEIN"/>
    <property type="match status" value="1"/>
</dbReference>
<keyword evidence="8" id="KW-0119">Carbohydrate metabolism</keyword>
<dbReference type="EC" id="3.2.1.8" evidence="3"/>
<dbReference type="CDD" id="cd04084">
    <property type="entry name" value="CBM6_xylanase-like"/>
    <property type="match status" value="1"/>
</dbReference>
<feature type="compositionally biased region" description="Low complexity" evidence="11">
    <location>
        <begin position="32"/>
        <end position="46"/>
    </location>
</feature>
<dbReference type="InterPro" id="IPR017853">
    <property type="entry name" value="GH"/>
</dbReference>
<dbReference type="EMBL" id="JBHUJD010000003">
    <property type="protein sequence ID" value="MFD2309364.1"/>
    <property type="molecule type" value="Genomic_DNA"/>
</dbReference>
<dbReference type="InterPro" id="IPR005084">
    <property type="entry name" value="CBM6"/>
</dbReference>
<dbReference type="InterPro" id="IPR008979">
    <property type="entry name" value="Galactose-bd-like_sf"/>
</dbReference>
<proteinExistence type="inferred from homology"/>
<dbReference type="InterPro" id="IPR003305">
    <property type="entry name" value="CenC_carb-bd"/>
</dbReference>
<evidence type="ECO:0000256" key="8">
    <source>
        <dbReference type="ARBA" id="ARBA00023277"/>
    </source>
</evidence>
<reference evidence="16" key="1">
    <citation type="journal article" date="2019" name="Int. J. Syst. Evol. Microbiol.">
        <title>The Global Catalogue of Microorganisms (GCM) 10K type strain sequencing project: providing services to taxonomists for standard genome sequencing and annotation.</title>
        <authorList>
            <consortium name="The Broad Institute Genomics Platform"/>
            <consortium name="The Broad Institute Genome Sequencing Center for Infectious Disease"/>
            <person name="Wu L."/>
            <person name="Ma J."/>
        </authorList>
    </citation>
    <scope>NUCLEOTIDE SEQUENCE [LARGE SCALE GENOMIC DNA]</scope>
    <source>
        <strain evidence="16">KCTC 12848</strain>
    </source>
</reference>
<keyword evidence="4" id="KW-0858">Xylan degradation</keyword>
<dbReference type="RefSeq" id="WP_265720843.1">
    <property type="nucleotide sequence ID" value="NZ_JAPIVK010000006.1"/>
</dbReference>
<evidence type="ECO:0000256" key="10">
    <source>
        <dbReference type="ARBA" id="ARBA00023326"/>
    </source>
</evidence>
<gene>
    <name evidence="15" type="ORF">ACFSKX_02955</name>
</gene>
<dbReference type="SMART" id="SM00633">
    <property type="entry name" value="Glyco_10"/>
    <property type="match status" value="1"/>
</dbReference>
<feature type="domain" description="CBM6" evidence="13">
    <location>
        <begin position="426"/>
        <end position="564"/>
    </location>
</feature>
<comment type="similarity">
    <text evidence="2">Belongs to the glycosyl hydrolase 10 (cellulase F) family.</text>
</comment>
<dbReference type="SUPFAM" id="SSF49785">
    <property type="entry name" value="Galactose-binding domain-like"/>
    <property type="match status" value="3"/>
</dbReference>
<dbReference type="InterPro" id="IPR044846">
    <property type="entry name" value="GH10"/>
</dbReference>
<evidence type="ECO:0000256" key="12">
    <source>
        <dbReference type="SAM" id="SignalP"/>
    </source>
</evidence>
<dbReference type="PANTHER" id="PTHR31490">
    <property type="entry name" value="GLYCOSYL HYDROLASE"/>
    <property type="match status" value="1"/>
</dbReference>
<evidence type="ECO:0000256" key="7">
    <source>
        <dbReference type="ARBA" id="ARBA00022801"/>
    </source>
</evidence>
<evidence type="ECO:0000256" key="6">
    <source>
        <dbReference type="ARBA" id="ARBA00022737"/>
    </source>
</evidence>
<evidence type="ECO:0000256" key="1">
    <source>
        <dbReference type="ARBA" id="ARBA00000681"/>
    </source>
</evidence>
<evidence type="ECO:0000259" key="13">
    <source>
        <dbReference type="PROSITE" id="PS51175"/>
    </source>
</evidence>
<comment type="caution">
    <text evidence="15">The sequence shown here is derived from an EMBL/GenBank/DDBJ whole genome shotgun (WGS) entry which is preliminary data.</text>
</comment>
<dbReference type="SUPFAM" id="SSF51445">
    <property type="entry name" value="(Trans)glycosidases"/>
    <property type="match status" value="1"/>
</dbReference>
<evidence type="ECO:0000256" key="5">
    <source>
        <dbReference type="ARBA" id="ARBA00022729"/>
    </source>
</evidence>
<evidence type="ECO:0000259" key="14">
    <source>
        <dbReference type="PROSITE" id="PS51760"/>
    </source>
</evidence>
<evidence type="ECO:0000256" key="4">
    <source>
        <dbReference type="ARBA" id="ARBA00022651"/>
    </source>
</evidence>
<keyword evidence="16" id="KW-1185">Reference proteome</keyword>
<dbReference type="Pfam" id="PF00331">
    <property type="entry name" value="Glyco_hydro_10"/>
    <property type="match status" value="1"/>
</dbReference>
<name>A0ABW5E8F3_9GAMM</name>
<dbReference type="Pfam" id="PF03422">
    <property type="entry name" value="CBM_6"/>
    <property type="match status" value="1"/>
</dbReference>
<dbReference type="Pfam" id="PF22352">
    <property type="entry name" value="K319L-like_PKD"/>
    <property type="match status" value="1"/>
</dbReference>
<sequence length="896" mass="97149">MTMKNHLLKIAMLSLAVASAGCTNKETEEPDNSAPPDNNAAPIADAGSDRTVTAGESVTLAGSGSDADGTVTDYNWSQVAGPSVELGAGEGGAVTFIAPQTEEAATLELELRVGDDGGASSPPDTVIVTVWPALDKFLGTATESDDDYLNLTTYFDQVTPGNAGKWGSVEATRDQMDWAALDTAHNFAGNHELRYKHHTLLWGQQQPDWLADLSAEEQLQEIDEWMAAVAERYPDLDMIDVVNEPLHAPPAYMEALGGEGDSGWDWLITAFEMAREHFPDSTLILNDYNILNLEESTEDYLMLVELLQELELIDGIGVQAHFLEQISADTVQKNLDLLGGARLPIYVSELDINYADDARHANKLRELFTVFWEHPAVAGVTHWGYREGATWRENAWLLNSDETERPGLEWLRCYAIDGNEDCTVPEYVPAGWSGDESGLVLEAELFDEGEGLLASGEIISHVDVGDWIVFRGVEFQQGWDGLKVNYAKGEVEDGGATGSISVRFDCDDVNSCSEVASVPLPPTGGWNSFDTVDTEWEPTEGKHDVYLRFMSAANVGNIDWLRFGSTEVTRINLVEDGGFEGDTIDSGWSVWYTDEGELALTDTANSGSQGLSLSGRTDAGANRASYDLTGKVEAGETYPVSAWVSHSGPDAAQVTLSYKMRCNDIPDGDSSYSGIEDNTAVPANEWTQLSGELTVPADCDVINEVRIYFENTPLDVETLYYDDVEILGWGTAAPEPGNGDNLVEGDFEAGKGNWTAGNAEVSEPGTIEPSSEEAYSGEQSLKASGFFSSGEDTWGSYAAHDLTDLLEAGTTYAVSAQVLLSQDDVVSITRELNICDGLEQWVSVVEQEQVTAGQWTHLSGQFEVPAGCEFESAQIYFEHTTGGTDVYIDEISVTAQ</sequence>
<keyword evidence="7" id="KW-0378">Hydrolase</keyword>
<evidence type="ECO:0000313" key="15">
    <source>
        <dbReference type="EMBL" id="MFD2309364.1"/>
    </source>
</evidence>
<feature type="region of interest" description="Disordered" evidence="11">
    <location>
        <begin position="23"/>
        <end position="52"/>
    </location>
</feature>
<comment type="catalytic activity">
    <reaction evidence="1">
        <text>Endohydrolysis of (1-&gt;4)-beta-D-xylosidic linkages in xylans.</text>
        <dbReference type="EC" id="3.2.1.8"/>
    </reaction>
</comment>
<evidence type="ECO:0000256" key="9">
    <source>
        <dbReference type="ARBA" id="ARBA00023295"/>
    </source>
</evidence>
<keyword evidence="10" id="KW-0624">Polysaccharide degradation</keyword>
<dbReference type="SMART" id="SM00606">
    <property type="entry name" value="CBD_IV"/>
    <property type="match status" value="1"/>
</dbReference>
<evidence type="ECO:0000256" key="11">
    <source>
        <dbReference type="SAM" id="MobiDB-lite"/>
    </source>
</evidence>
<feature type="chain" id="PRO_5045143864" description="endo-1,4-beta-xylanase" evidence="12">
    <location>
        <begin position="21"/>
        <end position="896"/>
    </location>
</feature>
<evidence type="ECO:0000256" key="3">
    <source>
        <dbReference type="ARBA" id="ARBA00012590"/>
    </source>
</evidence>
<dbReference type="Gene3D" id="2.60.120.260">
    <property type="entry name" value="Galactose-binding domain-like"/>
    <property type="match status" value="3"/>
</dbReference>
<dbReference type="PROSITE" id="PS51175">
    <property type="entry name" value="CBM6"/>
    <property type="match status" value="1"/>
</dbReference>
<dbReference type="PANTHER" id="PTHR31490:SF88">
    <property type="entry name" value="BETA-XYLANASE"/>
    <property type="match status" value="1"/>
</dbReference>
<dbReference type="InterPro" id="IPR013783">
    <property type="entry name" value="Ig-like_fold"/>
</dbReference>
<organism evidence="15 16">
    <name type="scientific">Microbulbifer halophilus</name>
    <dbReference type="NCBI Taxonomy" id="453963"/>
    <lineage>
        <taxon>Bacteria</taxon>
        <taxon>Pseudomonadati</taxon>
        <taxon>Pseudomonadota</taxon>
        <taxon>Gammaproteobacteria</taxon>
        <taxon>Cellvibrionales</taxon>
        <taxon>Microbulbiferaceae</taxon>
        <taxon>Microbulbifer</taxon>
    </lineage>
</organism>
<feature type="domain" description="GH10" evidence="14">
    <location>
        <begin position="139"/>
        <end position="414"/>
    </location>
</feature>
<protein>
    <recommendedName>
        <fullName evidence="3">endo-1,4-beta-xylanase</fullName>
        <ecNumber evidence="3">3.2.1.8</ecNumber>
    </recommendedName>
</protein>
<accession>A0ABW5E8F3</accession>
<dbReference type="Proteomes" id="UP001597425">
    <property type="component" value="Unassembled WGS sequence"/>
</dbReference>
<feature type="signal peptide" evidence="12">
    <location>
        <begin position="1"/>
        <end position="20"/>
    </location>
</feature>
<keyword evidence="5 12" id="KW-0732">Signal</keyword>
<dbReference type="Pfam" id="PF02018">
    <property type="entry name" value="CBM_4_9"/>
    <property type="match status" value="2"/>
</dbReference>